<feature type="region of interest" description="Disordered" evidence="1">
    <location>
        <begin position="48"/>
        <end position="92"/>
    </location>
</feature>
<dbReference type="AlphaFoldDB" id="A0AAV4RLS2"/>
<name>A0AAV4RLS2_9ARAC</name>
<comment type="caution">
    <text evidence="2">The sequence shown here is derived from an EMBL/GenBank/DDBJ whole genome shotgun (WGS) entry which is preliminary data.</text>
</comment>
<accession>A0AAV4RLS2</accession>
<reference evidence="2 3" key="1">
    <citation type="submission" date="2021-06" db="EMBL/GenBank/DDBJ databases">
        <title>Caerostris darwini draft genome.</title>
        <authorList>
            <person name="Kono N."/>
            <person name="Arakawa K."/>
        </authorList>
    </citation>
    <scope>NUCLEOTIDE SEQUENCE [LARGE SCALE GENOMIC DNA]</scope>
</reference>
<protein>
    <submittedName>
        <fullName evidence="2">Uncharacterized protein</fullName>
    </submittedName>
</protein>
<dbReference type="Proteomes" id="UP001054837">
    <property type="component" value="Unassembled WGS sequence"/>
</dbReference>
<evidence type="ECO:0000313" key="3">
    <source>
        <dbReference type="Proteomes" id="UP001054837"/>
    </source>
</evidence>
<organism evidence="2 3">
    <name type="scientific">Caerostris darwini</name>
    <dbReference type="NCBI Taxonomy" id="1538125"/>
    <lineage>
        <taxon>Eukaryota</taxon>
        <taxon>Metazoa</taxon>
        <taxon>Ecdysozoa</taxon>
        <taxon>Arthropoda</taxon>
        <taxon>Chelicerata</taxon>
        <taxon>Arachnida</taxon>
        <taxon>Araneae</taxon>
        <taxon>Araneomorphae</taxon>
        <taxon>Entelegynae</taxon>
        <taxon>Araneoidea</taxon>
        <taxon>Araneidae</taxon>
        <taxon>Caerostris</taxon>
    </lineage>
</organism>
<gene>
    <name evidence="2" type="ORF">CDAR_267921</name>
</gene>
<proteinExistence type="predicted"/>
<keyword evidence="3" id="KW-1185">Reference proteome</keyword>
<dbReference type="EMBL" id="BPLQ01006490">
    <property type="protein sequence ID" value="GIY22888.1"/>
    <property type="molecule type" value="Genomic_DNA"/>
</dbReference>
<evidence type="ECO:0000256" key="1">
    <source>
        <dbReference type="SAM" id="MobiDB-lite"/>
    </source>
</evidence>
<evidence type="ECO:0000313" key="2">
    <source>
        <dbReference type="EMBL" id="GIY22888.1"/>
    </source>
</evidence>
<sequence>MEFCGRTKEGEGRLHPTRTRFEDLGHLYRAPCVHNAAVVLMKEQMRKMSPSQPGVKESSPLTPYLLEISGGPKRGSISRSRESMRSGGIIFPSGKMGRGTLFEAQ</sequence>